<dbReference type="Pfam" id="PF13439">
    <property type="entry name" value="Glyco_transf_4"/>
    <property type="match status" value="1"/>
</dbReference>
<evidence type="ECO:0000313" key="4">
    <source>
        <dbReference type="Proteomes" id="UP000012429"/>
    </source>
</evidence>
<dbReference type="GO" id="GO:0016757">
    <property type="term" value="F:glycosyltransferase activity"/>
    <property type="evidence" value="ECO:0007669"/>
    <property type="project" value="InterPro"/>
</dbReference>
<dbReference type="Proteomes" id="UP000012429">
    <property type="component" value="Unassembled WGS sequence"/>
</dbReference>
<dbReference type="PATRIC" id="fig|363754.4.peg.5790"/>
<dbReference type="InterPro" id="IPR001296">
    <property type="entry name" value="Glyco_trans_1"/>
</dbReference>
<gene>
    <name evidence="3" type="ORF">RHSP_69253</name>
</gene>
<dbReference type="InterPro" id="IPR028098">
    <property type="entry name" value="Glyco_trans_4-like_N"/>
</dbReference>
<dbReference type="EMBL" id="AQHN01000088">
    <property type="protein sequence ID" value="ENN84646.1"/>
    <property type="molecule type" value="Genomic_DNA"/>
</dbReference>
<organism evidence="3 4">
    <name type="scientific">Rhizobium freirei PRF 81</name>
    <dbReference type="NCBI Taxonomy" id="363754"/>
    <lineage>
        <taxon>Bacteria</taxon>
        <taxon>Pseudomonadati</taxon>
        <taxon>Pseudomonadota</taxon>
        <taxon>Alphaproteobacteria</taxon>
        <taxon>Hyphomicrobiales</taxon>
        <taxon>Rhizobiaceae</taxon>
        <taxon>Rhizobium/Agrobacterium group</taxon>
        <taxon>Rhizobium</taxon>
    </lineage>
</organism>
<reference evidence="3 4" key="1">
    <citation type="journal article" date="2012" name="BMC Genomics">
        <title>Genomic basis of broad host range and environmental adaptability of Rhizobium tropici CIAT 899 and Rhizobium sp. PRF 81 which are used in inoculants for common bean (Phaseolus vulgaris L.).</title>
        <authorList>
            <person name="Ormeno-Orrillo E."/>
            <person name="Menna P."/>
            <person name="Almeida L.G."/>
            <person name="Ollero F.J."/>
            <person name="Nicolas M.F."/>
            <person name="Pains Rodrigues E."/>
            <person name="Shigueyoshi Nakatani A."/>
            <person name="Silva Batista J.S."/>
            <person name="Oliveira Chueire L.M."/>
            <person name="Souza R.C."/>
            <person name="Ribeiro Vasconcelos A.T."/>
            <person name="Megias M."/>
            <person name="Hungria M."/>
            <person name="Martinez-Romero E."/>
        </authorList>
    </citation>
    <scope>NUCLEOTIDE SEQUENCE [LARGE SCALE GENOMIC DNA]</scope>
    <source>
        <strain evidence="3 4">PRF 81</strain>
    </source>
</reference>
<dbReference type="PANTHER" id="PTHR45947">
    <property type="entry name" value="SULFOQUINOVOSYL TRANSFERASE SQD2"/>
    <property type="match status" value="1"/>
</dbReference>
<dbReference type="SUPFAM" id="SSF53756">
    <property type="entry name" value="UDP-Glycosyltransferase/glycogen phosphorylase"/>
    <property type="match status" value="1"/>
</dbReference>
<dbReference type="Pfam" id="PF00534">
    <property type="entry name" value="Glycos_transf_1"/>
    <property type="match status" value="1"/>
</dbReference>
<evidence type="ECO:0000259" key="1">
    <source>
        <dbReference type="Pfam" id="PF00534"/>
    </source>
</evidence>
<proteinExistence type="predicted"/>
<evidence type="ECO:0000313" key="3">
    <source>
        <dbReference type="EMBL" id="ENN84646.1"/>
    </source>
</evidence>
<dbReference type="PANTHER" id="PTHR45947:SF3">
    <property type="entry name" value="SULFOQUINOVOSYL TRANSFERASE SQD2"/>
    <property type="match status" value="1"/>
</dbReference>
<keyword evidence="4" id="KW-1185">Reference proteome</keyword>
<dbReference type="InterPro" id="IPR050194">
    <property type="entry name" value="Glycosyltransferase_grp1"/>
</dbReference>
<protein>
    <submittedName>
        <fullName evidence="3">Glucosylltransferase</fullName>
    </submittedName>
</protein>
<feature type="domain" description="Glycosyltransferase subfamily 4-like N-terminal" evidence="2">
    <location>
        <begin position="42"/>
        <end position="214"/>
    </location>
</feature>
<keyword evidence="3" id="KW-0808">Transferase</keyword>
<feature type="domain" description="Glycosyl transferase family 1" evidence="1">
    <location>
        <begin position="224"/>
        <end position="355"/>
    </location>
</feature>
<dbReference type="AlphaFoldDB" id="N6UV67"/>
<sequence>MQSRTDVGPVANVADCTMLLRPMEGRTMRVAIVHYWLVSMRGGEKVIEALCDMYPDADIFTLVYDESRISEKIRKHKISTSFLQRIPGAVRGYQSLLPLMPFALESFDLTDYDLIISSESGPAKGIIPPPGATHVCYCHSPMRYLWDHYHFYRSHAGLPSRLMLPMLAPLLRSWDVNTSMRVDRFVANSHHVGDRISKYYRRHATVLYPPVNVDDFTPTALVEDFYLCAGQLVPYKRVDLAVKAFSRMDRKLVVIGEGSQMEELKRIAGPSVTFLGRTPFSVLKEKLARCRALIFPGEEDFGIVPVEAMASGRPVIAYGSGGALETIVPGVTGLFFDEQSVDALIDAVLDFEASERRFHPATLHAHSEQFSLQTFKTGMRAIINEELMIRKADKLRSYPAIQRALEAQLPMFAADSPTTTLQ</sequence>
<evidence type="ECO:0000259" key="2">
    <source>
        <dbReference type="Pfam" id="PF13439"/>
    </source>
</evidence>
<dbReference type="Gene3D" id="3.40.50.2000">
    <property type="entry name" value="Glycogen Phosphorylase B"/>
    <property type="match status" value="2"/>
</dbReference>
<name>N6UV67_9HYPH</name>
<accession>N6UV67</accession>
<dbReference type="STRING" id="363754.RHSP_69253"/>
<comment type="caution">
    <text evidence="3">The sequence shown here is derived from an EMBL/GenBank/DDBJ whole genome shotgun (WGS) entry which is preliminary data.</text>
</comment>